<comment type="caution">
    <text evidence="9">Lacks conserved residue(s) required for the propagation of feature annotation.</text>
</comment>
<accession>A0ABQ9P8F7</accession>
<proteinExistence type="inferred from homology"/>
<evidence type="ECO:0000313" key="14">
    <source>
        <dbReference type="Proteomes" id="UP001172684"/>
    </source>
</evidence>
<keyword evidence="5" id="KW-0472">Membrane</keyword>
<feature type="domain" description="CFEM" evidence="12">
    <location>
        <begin position="1"/>
        <end position="128"/>
    </location>
</feature>
<keyword evidence="8" id="KW-0449">Lipoprotein</keyword>
<gene>
    <name evidence="13" type="ORF">H2201_001289</name>
</gene>
<evidence type="ECO:0000256" key="7">
    <source>
        <dbReference type="ARBA" id="ARBA00023157"/>
    </source>
</evidence>
<comment type="caution">
    <text evidence="13">The sequence shown here is derived from an EMBL/GenBank/DDBJ whole genome shotgun (WGS) entry which is preliminary data.</text>
</comment>
<evidence type="ECO:0000256" key="8">
    <source>
        <dbReference type="ARBA" id="ARBA00023288"/>
    </source>
</evidence>
<evidence type="ECO:0000256" key="2">
    <source>
        <dbReference type="ARBA" id="ARBA00004613"/>
    </source>
</evidence>
<keyword evidence="9" id="KW-0479">Metal-binding</keyword>
<dbReference type="PROSITE" id="PS52012">
    <property type="entry name" value="CFEM"/>
    <property type="match status" value="1"/>
</dbReference>
<feature type="chain" id="PRO_5047442272" description="CFEM domain-containing protein" evidence="11">
    <location>
        <begin position="19"/>
        <end position="275"/>
    </location>
</feature>
<dbReference type="Pfam" id="PF05730">
    <property type="entry name" value="CFEM"/>
    <property type="match status" value="1"/>
</dbReference>
<keyword evidence="5" id="KW-0336">GPI-anchor</keyword>
<dbReference type="Proteomes" id="UP001172684">
    <property type="component" value="Unassembled WGS sequence"/>
</dbReference>
<evidence type="ECO:0000256" key="5">
    <source>
        <dbReference type="ARBA" id="ARBA00022622"/>
    </source>
</evidence>
<dbReference type="InterPro" id="IPR008427">
    <property type="entry name" value="Extracellular_membr_CFEM_dom"/>
</dbReference>
<evidence type="ECO:0000313" key="13">
    <source>
        <dbReference type="EMBL" id="KAJ9668647.1"/>
    </source>
</evidence>
<keyword evidence="6 11" id="KW-0732">Signal</keyword>
<protein>
    <recommendedName>
        <fullName evidence="12">CFEM domain-containing protein</fullName>
    </recommendedName>
</protein>
<feature type="binding site" description="axial binding residue" evidence="9">
    <location>
        <position position="45"/>
    </location>
    <ligand>
        <name>heme</name>
        <dbReference type="ChEBI" id="CHEBI:30413"/>
    </ligand>
    <ligandPart>
        <name>Fe</name>
        <dbReference type="ChEBI" id="CHEBI:18248"/>
    </ligandPart>
</feature>
<keyword evidence="7" id="KW-1015">Disulfide bond</keyword>
<feature type="region of interest" description="Disordered" evidence="10">
    <location>
        <begin position="127"/>
        <end position="166"/>
    </location>
</feature>
<keyword evidence="4" id="KW-0964">Secreted</keyword>
<evidence type="ECO:0000256" key="11">
    <source>
        <dbReference type="SAM" id="SignalP"/>
    </source>
</evidence>
<keyword evidence="9" id="KW-0408">Iron</keyword>
<keyword evidence="14" id="KW-1185">Reference proteome</keyword>
<feature type="signal peptide" evidence="11">
    <location>
        <begin position="1"/>
        <end position="18"/>
    </location>
</feature>
<evidence type="ECO:0000256" key="1">
    <source>
        <dbReference type="ARBA" id="ARBA00004589"/>
    </source>
</evidence>
<name>A0ABQ9P8F7_9PEZI</name>
<dbReference type="EMBL" id="JAPDRL010000006">
    <property type="protein sequence ID" value="KAJ9668647.1"/>
    <property type="molecule type" value="Genomic_DNA"/>
</dbReference>
<evidence type="ECO:0000256" key="9">
    <source>
        <dbReference type="PROSITE-ProRule" id="PRU01356"/>
    </source>
</evidence>
<reference evidence="13" key="1">
    <citation type="submission" date="2022-10" db="EMBL/GenBank/DDBJ databases">
        <title>Culturing micro-colonial fungi from biological soil crusts in the Mojave desert and describing Neophaeococcomyces mojavensis, and introducing the new genera and species Taxawa tesnikishii.</title>
        <authorList>
            <person name="Kurbessoian T."/>
            <person name="Stajich J.E."/>
        </authorList>
    </citation>
    <scope>NUCLEOTIDE SEQUENCE</scope>
    <source>
        <strain evidence="13">TK_1</strain>
    </source>
</reference>
<evidence type="ECO:0000256" key="3">
    <source>
        <dbReference type="ARBA" id="ARBA00010031"/>
    </source>
</evidence>
<keyword evidence="9" id="KW-0349">Heme</keyword>
<keyword evidence="5" id="KW-0325">Glycoprotein</keyword>
<sequence>MHRFTIILFALLAAAASGTSINDFPKCWRNCVEAAADYNCRGWWDLSCICSHSTLNLLPATITCARDKCAKSGRNNDDDSDSDDDSPFDVRAILRPLAATCKALGEPIPASVIRSCEVATTATALPVSTAAHSTPARNQERPAATEAPHTHEEEVKQTTTTGAGQTYVVGMPVQTSSTAAAVEEESSTSTAVVGRPSSTVTQLVTRSVIPVPVSSGGAAFGSPTTTGAGTISSSLGPQVTNGGTLFDQQGGAGVAVAGHARALLLGGVGLLAAVM</sequence>
<comment type="subcellular location">
    <subcellularLocation>
        <location evidence="1">Membrane</location>
        <topology evidence="1">Lipid-anchor</topology>
        <topology evidence="1">GPI-anchor</topology>
    </subcellularLocation>
    <subcellularLocation>
        <location evidence="2">Secreted</location>
    </subcellularLocation>
</comment>
<evidence type="ECO:0000259" key="12">
    <source>
        <dbReference type="PROSITE" id="PS52012"/>
    </source>
</evidence>
<evidence type="ECO:0000256" key="4">
    <source>
        <dbReference type="ARBA" id="ARBA00022525"/>
    </source>
</evidence>
<evidence type="ECO:0000256" key="10">
    <source>
        <dbReference type="SAM" id="MobiDB-lite"/>
    </source>
</evidence>
<organism evidence="13 14">
    <name type="scientific">Coniosporium apollinis</name>
    <dbReference type="NCBI Taxonomy" id="61459"/>
    <lineage>
        <taxon>Eukaryota</taxon>
        <taxon>Fungi</taxon>
        <taxon>Dikarya</taxon>
        <taxon>Ascomycota</taxon>
        <taxon>Pezizomycotina</taxon>
        <taxon>Dothideomycetes</taxon>
        <taxon>Dothideomycetes incertae sedis</taxon>
        <taxon>Coniosporium</taxon>
    </lineage>
</organism>
<comment type="similarity">
    <text evidence="3">Belongs to the RBT5 family.</text>
</comment>
<evidence type="ECO:0000256" key="6">
    <source>
        <dbReference type="ARBA" id="ARBA00022729"/>
    </source>
</evidence>